<comment type="interaction">
    <interactant intactId="EBI-10072281">
        <id>Q72WH8</id>
    </interactant>
    <interactant intactId="EBI-10072284">
        <id>Q72WI3</id>
        <label>DVUA0106</label>
    </interactant>
    <organismsDiffer>false</organismsDiffer>
    <experiments>3</experiments>
</comment>
<reference evidence="3 4" key="1">
    <citation type="journal article" date="2004" name="Nat. Biotechnol.">
        <title>The genome sequence of the anaerobic, sulfate-reducing bacterium Desulfovibrio vulgaris Hildenborough.</title>
        <authorList>
            <person name="Heidelberg J.F."/>
            <person name="Seshadri R."/>
            <person name="Haveman S.A."/>
            <person name="Hemme C.L."/>
            <person name="Paulsen I.T."/>
            <person name="Kolonay J.F."/>
            <person name="Eisen J.A."/>
            <person name="Ward N."/>
            <person name="Methe B."/>
            <person name="Brinkac L.M."/>
            <person name="Daugherty S.C."/>
            <person name="Deboy R.T."/>
            <person name="Dodson R.J."/>
            <person name="Durkin A.S."/>
            <person name="Madupu R."/>
            <person name="Nelson W.C."/>
            <person name="Sullivan S.A."/>
            <person name="Fouts D."/>
            <person name="Haft D.H."/>
            <person name="Selengut J."/>
            <person name="Peterson J.D."/>
            <person name="Davidsen T.M."/>
            <person name="Zafar N."/>
            <person name="Zhou L."/>
            <person name="Radune D."/>
            <person name="Dimitrov G."/>
            <person name="Hance M."/>
            <person name="Tran K."/>
            <person name="Khouri H."/>
            <person name="Gill J."/>
            <person name="Utterback T.R."/>
            <person name="Feldblyum T.V."/>
            <person name="Wall J.D."/>
            <person name="Voordouw G."/>
            <person name="Fraser C.M."/>
        </authorList>
    </citation>
    <scope>NUCLEOTIDE SEQUENCE [LARGE SCALE GENOMIC DNA]</scope>
    <source>
        <strain evidence="4">ATCC 29579 / DSM 644 / NCIMB 8303 / VKM B-1760 / Hildenborough</strain>
        <plasmid evidence="4">pDV</plasmid>
    </source>
</reference>
<dbReference type="EMBL" id="AE017286">
    <property type="protein sequence ID" value="AAS94351.1"/>
    <property type="molecule type" value="Genomic_DNA"/>
</dbReference>
<geneLocation type="plasmid" evidence="3 4">
    <name>pDV</name>
</geneLocation>
<dbReference type="KEGG" id="dvu:DVUA0111"/>
<dbReference type="IntAct" id="Q72WH8">
    <property type="interactions" value="2"/>
</dbReference>
<feature type="coiled-coil region" evidence="1">
    <location>
        <begin position="121"/>
        <end position="148"/>
    </location>
</feature>
<keyword evidence="2" id="KW-0472">Membrane</keyword>
<dbReference type="AlphaFoldDB" id="Q72WH8"/>
<keyword evidence="3" id="KW-0614">Plasmid</keyword>
<keyword evidence="1" id="KW-0175">Coiled coil</keyword>
<keyword evidence="2" id="KW-1133">Transmembrane helix</keyword>
<dbReference type="Proteomes" id="UP000002194">
    <property type="component" value="Plasmid pDV"/>
</dbReference>
<evidence type="ECO:0000256" key="2">
    <source>
        <dbReference type="SAM" id="Phobius"/>
    </source>
</evidence>
<dbReference type="OrthoDB" id="5465135at2"/>
<keyword evidence="4" id="KW-1185">Reference proteome</keyword>
<protein>
    <submittedName>
        <fullName evidence="3">Type III secretion system protein, IpaC family, putative</fullName>
    </submittedName>
</protein>
<proteinExistence type="evidence at protein level"/>
<evidence type="ECO:0000313" key="3">
    <source>
        <dbReference type="EMBL" id="AAS94351.1"/>
    </source>
</evidence>
<dbReference type="NCBIfam" id="NF038055">
    <property type="entry name" value="T3SS_SctB_pilot"/>
    <property type="match status" value="1"/>
</dbReference>
<name>Q72WH8_NITV2</name>
<organism evidence="3 4">
    <name type="scientific">Nitratidesulfovibrio vulgaris (strain ATCC 29579 / DSM 644 / CCUG 34227 / NCIMB 8303 / VKM B-1760 / Hildenborough)</name>
    <name type="common">Desulfovibrio vulgaris</name>
    <dbReference type="NCBI Taxonomy" id="882"/>
    <lineage>
        <taxon>Bacteria</taxon>
        <taxon>Pseudomonadati</taxon>
        <taxon>Thermodesulfobacteriota</taxon>
        <taxon>Desulfovibrionia</taxon>
        <taxon>Desulfovibrionales</taxon>
        <taxon>Desulfovibrionaceae</taxon>
        <taxon>Nitratidesulfovibrio</taxon>
    </lineage>
</organism>
<feature type="transmembrane region" description="Helical" evidence="2">
    <location>
        <begin position="149"/>
        <end position="169"/>
    </location>
</feature>
<dbReference type="PATRIC" id="fig|882.5.peg.3195"/>
<evidence type="ECO:0000313" key="4">
    <source>
        <dbReference type="Proteomes" id="UP000002194"/>
    </source>
</evidence>
<keyword evidence="2" id="KW-0812">Transmembrane</keyword>
<evidence type="ECO:0000256" key="1">
    <source>
        <dbReference type="SAM" id="Coils"/>
    </source>
</evidence>
<gene>
    <name evidence="3" type="ordered locus">DVUA0111</name>
</gene>
<sequence>MRRGTDCHPWWNPRHGLTEYDMTTITNVRDIPGFNQSQYDTLVATARGQNIDPAAIDMALLQAVNAGSNFSAALNSVTGDLPRLSLPHNNALSHLGSLDMAPSPGATLMSLITSMAADERKQNAQMRIEETKAIVEKIMDQADEMRNKAIVQLVMGVVSGAISIAQGVASMSMQASAMKQLDGFQTGSQIATQKGLPNMAKSFDAMYQSGMSKLTAQQNALNSGFTAGNSAVAGINQAVGGFFDAAIKEMDGDVERMRASRDAMKQLDDALAQLIQKTLSGMDAIQQNMNQTRTRILG</sequence>
<accession>Q72WH8</accession>
<dbReference type="EnsemblBacteria" id="AAS94351">
    <property type="protein sequence ID" value="AAS94351"/>
    <property type="gene ID" value="DVUA0111"/>
</dbReference>
<dbReference type="HOGENOM" id="CLU_1003745_0_0_7"/>